<keyword evidence="4" id="KW-0808">Transferase</keyword>
<dbReference type="InterPro" id="IPR038654">
    <property type="entry name" value="PINIT_sf"/>
</dbReference>
<evidence type="ECO:0000256" key="3">
    <source>
        <dbReference type="ARBA" id="ARBA00005383"/>
    </source>
</evidence>
<organism evidence="14 15">
    <name type="scientific">Ophiostoma piceae (strain UAMH 11346)</name>
    <name type="common">Sap stain fungus</name>
    <dbReference type="NCBI Taxonomy" id="1262450"/>
    <lineage>
        <taxon>Eukaryota</taxon>
        <taxon>Fungi</taxon>
        <taxon>Dikarya</taxon>
        <taxon>Ascomycota</taxon>
        <taxon>Pezizomycotina</taxon>
        <taxon>Sordariomycetes</taxon>
        <taxon>Sordariomycetidae</taxon>
        <taxon>Ophiostomatales</taxon>
        <taxon>Ophiostomataceae</taxon>
        <taxon>Ophiostoma</taxon>
    </lineage>
</organism>
<proteinExistence type="inferred from homology"/>
<feature type="compositionally biased region" description="Polar residues" evidence="11">
    <location>
        <begin position="485"/>
        <end position="516"/>
    </location>
</feature>
<feature type="region of interest" description="Disordered" evidence="11">
    <location>
        <begin position="465"/>
        <end position="558"/>
    </location>
</feature>
<dbReference type="SUPFAM" id="SSF57850">
    <property type="entry name" value="RING/U-box"/>
    <property type="match status" value="1"/>
</dbReference>
<dbReference type="InterPro" id="IPR013083">
    <property type="entry name" value="Znf_RING/FYVE/PHD"/>
</dbReference>
<name>S3C383_OPHP1</name>
<dbReference type="Gene3D" id="3.30.40.10">
    <property type="entry name" value="Zinc/RING finger domain, C3HC4 (zinc finger)"/>
    <property type="match status" value="1"/>
</dbReference>
<dbReference type="OMA" id="IEPNGDW"/>
<keyword evidence="7" id="KW-0833">Ubl conjugation pathway</keyword>
<reference evidence="14 15" key="1">
    <citation type="journal article" date="2013" name="BMC Genomics">
        <title>The genome and transcriptome of the pine saprophyte Ophiostoma piceae, and a comparison with the bark beetle-associated pine pathogen Grosmannia clavigera.</title>
        <authorList>
            <person name="Haridas S."/>
            <person name="Wang Y."/>
            <person name="Lim L."/>
            <person name="Massoumi Alamouti S."/>
            <person name="Jackman S."/>
            <person name="Docking R."/>
            <person name="Robertson G."/>
            <person name="Birol I."/>
            <person name="Bohlmann J."/>
            <person name="Breuil C."/>
        </authorList>
    </citation>
    <scope>NUCLEOTIDE SEQUENCE [LARGE SCALE GENOMIC DNA]</scope>
    <source>
        <strain evidence="14 15">UAMH 11346</strain>
    </source>
</reference>
<evidence type="ECO:0000256" key="7">
    <source>
        <dbReference type="ARBA" id="ARBA00022786"/>
    </source>
</evidence>
<dbReference type="InterPro" id="IPR004181">
    <property type="entry name" value="Znf_MIZ"/>
</dbReference>
<dbReference type="GO" id="GO:0005634">
    <property type="term" value="C:nucleus"/>
    <property type="evidence" value="ECO:0007669"/>
    <property type="project" value="UniProtKB-SubCell"/>
</dbReference>
<comment type="subcellular location">
    <subcellularLocation>
        <location evidence="1">Nucleus</location>
    </subcellularLocation>
</comment>
<evidence type="ECO:0000256" key="2">
    <source>
        <dbReference type="ARBA" id="ARBA00004718"/>
    </source>
</evidence>
<dbReference type="PANTHER" id="PTHR10782">
    <property type="entry name" value="ZINC FINGER MIZ DOMAIN-CONTAINING PROTEIN"/>
    <property type="match status" value="1"/>
</dbReference>
<comment type="pathway">
    <text evidence="2">Protein modification; protein sumoylation.</text>
</comment>
<feature type="compositionally biased region" description="Polar residues" evidence="11">
    <location>
        <begin position="545"/>
        <end position="558"/>
    </location>
</feature>
<evidence type="ECO:0000313" key="15">
    <source>
        <dbReference type="Proteomes" id="UP000016923"/>
    </source>
</evidence>
<evidence type="ECO:0000256" key="1">
    <source>
        <dbReference type="ARBA" id="ARBA00004123"/>
    </source>
</evidence>
<feature type="domain" description="PINIT" evidence="13">
    <location>
        <begin position="135"/>
        <end position="291"/>
    </location>
</feature>
<dbReference type="OrthoDB" id="28127at2759"/>
<evidence type="ECO:0000256" key="11">
    <source>
        <dbReference type="SAM" id="MobiDB-lite"/>
    </source>
</evidence>
<dbReference type="PROSITE" id="PS51044">
    <property type="entry name" value="ZF_SP_RING"/>
    <property type="match status" value="1"/>
</dbReference>
<evidence type="ECO:0000256" key="10">
    <source>
        <dbReference type="PROSITE-ProRule" id="PRU00452"/>
    </source>
</evidence>
<dbReference type="AlphaFoldDB" id="S3C383"/>
<evidence type="ECO:0000259" key="13">
    <source>
        <dbReference type="PROSITE" id="PS51466"/>
    </source>
</evidence>
<dbReference type="InterPro" id="IPR036361">
    <property type="entry name" value="SAP_dom_sf"/>
</dbReference>
<dbReference type="GO" id="GO:0016925">
    <property type="term" value="P:protein sumoylation"/>
    <property type="evidence" value="ECO:0007669"/>
    <property type="project" value="UniProtKB-UniPathway"/>
</dbReference>
<evidence type="ECO:0000313" key="14">
    <source>
        <dbReference type="EMBL" id="EPE07222.1"/>
    </source>
</evidence>
<protein>
    <submittedName>
        <fullName evidence="14">Miz zinc finger protein</fullName>
    </submittedName>
</protein>
<keyword evidence="5" id="KW-0479">Metal-binding</keyword>
<dbReference type="eggNOG" id="KOG2169">
    <property type="taxonomic scope" value="Eukaryota"/>
</dbReference>
<dbReference type="Pfam" id="PF02891">
    <property type="entry name" value="zf-MIZ"/>
    <property type="match status" value="1"/>
</dbReference>
<evidence type="ECO:0000256" key="4">
    <source>
        <dbReference type="ARBA" id="ARBA00022679"/>
    </source>
</evidence>
<dbReference type="SUPFAM" id="SSF68906">
    <property type="entry name" value="SAP domain"/>
    <property type="match status" value="1"/>
</dbReference>
<dbReference type="GO" id="GO:0061665">
    <property type="term" value="F:SUMO ligase activity"/>
    <property type="evidence" value="ECO:0007669"/>
    <property type="project" value="TreeGrafter"/>
</dbReference>
<dbReference type="Proteomes" id="UP000016923">
    <property type="component" value="Unassembled WGS sequence"/>
</dbReference>
<keyword evidence="15" id="KW-1185">Reference proteome</keyword>
<feature type="compositionally biased region" description="Gly residues" evidence="11">
    <location>
        <begin position="419"/>
        <end position="428"/>
    </location>
</feature>
<evidence type="ECO:0000256" key="6">
    <source>
        <dbReference type="ARBA" id="ARBA00022771"/>
    </source>
</evidence>
<dbReference type="VEuPathDB" id="FungiDB:F503_07873"/>
<dbReference type="UniPathway" id="UPA00886"/>
<feature type="compositionally biased region" description="Low complexity" evidence="11">
    <location>
        <begin position="119"/>
        <end position="131"/>
    </location>
</feature>
<feature type="region of interest" description="Disordered" evidence="11">
    <location>
        <begin position="108"/>
        <end position="131"/>
    </location>
</feature>
<dbReference type="Pfam" id="PF14324">
    <property type="entry name" value="PINIT"/>
    <property type="match status" value="1"/>
</dbReference>
<dbReference type="PROSITE" id="PS51466">
    <property type="entry name" value="PINIT"/>
    <property type="match status" value="1"/>
</dbReference>
<keyword evidence="8" id="KW-0862">Zinc</keyword>
<sequence length="558" mass="60290">MSSSDELNKLVSTIQMLKNRDLMSICSACRVTKSGNKAELQRRIINLIDAAIAEPGTHEFETIKNTIMQVADGSTAGYRTAGYFVSPGAASTPSSPSYGMSSPYAKHTVGGAPSSSTKPGASSGLASGAAPATSNGYSSSSDLARRQLFLHQGLQFKASPFYEILNPIGDIQTCEAMTQHRNSISISIRASAYPELQRLATEPTHRIMVFCAGSNQGPQDISFPYQCEIKLNTGEVKANLRGLKNKPGSTRPADITEYLRLKPSTYINTLEFTYALTTKRFYLGVFVCNVFSATVLAGRIEKRSRITKESVVREITKQAQDPDIVATSYVLSLKCPLTYMRLALPVRATTCKHIQCFDATSYLLLQEQGPQWLCPVCSNPAPFDSLAVDEYVKDIMENTSSDLEQVTIDPDGTWHTGGRENGGNGSNGSNGNHSRNRKSGANGNSTPPYRESLTLDDELEILITPTQNGGSSSSTDATTARHGANGSTTFDTESRDTTVTPARATTSSAPPGSTNNKRTREVIDLTLSSDDEDDEPPRPLKRQNLGPSSSLLYNNPSM</sequence>
<keyword evidence="6 10" id="KW-0863">Zinc-finger</keyword>
<evidence type="ECO:0000259" key="12">
    <source>
        <dbReference type="PROSITE" id="PS51044"/>
    </source>
</evidence>
<dbReference type="GO" id="GO:0008270">
    <property type="term" value="F:zinc ion binding"/>
    <property type="evidence" value="ECO:0007669"/>
    <property type="project" value="UniProtKB-KW"/>
</dbReference>
<dbReference type="PANTHER" id="PTHR10782:SF4">
    <property type="entry name" value="TONALLI, ISOFORM E"/>
    <property type="match status" value="1"/>
</dbReference>
<accession>S3C383</accession>
<evidence type="ECO:0000256" key="5">
    <source>
        <dbReference type="ARBA" id="ARBA00022723"/>
    </source>
</evidence>
<comment type="similarity">
    <text evidence="3">Belongs to the PIAS family.</text>
</comment>
<evidence type="ECO:0000256" key="8">
    <source>
        <dbReference type="ARBA" id="ARBA00022833"/>
    </source>
</evidence>
<dbReference type="InterPro" id="IPR023321">
    <property type="entry name" value="PINIT"/>
</dbReference>
<dbReference type="HOGENOM" id="CLU_020537_1_0_1"/>
<dbReference type="EMBL" id="KE148151">
    <property type="protein sequence ID" value="EPE07222.1"/>
    <property type="molecule type" value="Genomic_DNA"/>
</dbReference>
<keyword evidence="9" id="KW-0539">Nucleus</keyword>
<gene>
    <name evidence="14" type="ORF">F503_07873</name>
</gene>
<dbReference type="Gene3D" id="2.60.120.780">
    <property type="entry name" value="PINIT domain"/>
    <property type="match status" value="1"/>
</dbReference>
<dbReference type="GO" id="GO:0000785">
    <property type="term" value="C:chromatin"/>
    <property type="evidence" value="ECO:0007669"/>
    <property type="project" value="TreeGrafter"/>
</dbReference>
<dbReference type="InterPro" id="IPR003034">
    <property type="entry name" value="SAP_dom"/>
</dbReference>
<dbReference type="SMART" id="SM00513">
    <property type="entry name" value="SAP"/>
    <property type="match status" value="1"/>
</dbReference>
<dbReference type="STRING" id="1262450.S3C383"/>
<feature type="domain" description="SP-RING-type" evidence="12">
    <location>
        <begin position="320"/>
        <end position="405"/>
    </location>
</feature>
<feature type="region of interest" description="Disordered" evidence="11">
    <location>
        <begin position="402"/>
        <end position="451"/>
    </location>
</feature>
<evidence type="ECO:0000256" key="9">
    <source>
        <dbReference type="ARBA" id="ARBA00023242"/>
    </source>
</evidence>